<keyword evidence="2" id="KW-1003">Cell membrane</keyword>
<dbReference type="PANTHER" id="PTHR34187">
    <property type="entry name" value="FGR18P"/>
    <property type="match status" value="1"/>
</dbReference>
<organism evidence="9 10">
    <name type="scientific">Tilletia horrida</name>
    <dbReference type="NCBI Taxonomy" id="155126"/>
    <lineage>
        <taxon>Eukaryota</taxon>
        <taxon>Fungi</taxon>
        <taxon>Dikarya</taxon>
        <taxon>Basidiomycota</taxon>
        <taxon>Ustilaginomycotina</taxon>
        <taxon>Exobasidiomycetes</taxon>
        <taxon>Tilletiales</taxon>
        <taxon>Tilletiaceae</taxon>
        <taxon>Tilletia</taxon>
    </lineage>
</organism>
<dbReference type="EMBL" id="JAPDMZ010000215">
    <property type="protein sequence ID" value="KAK0545832.1"/>
    <property type="molecule type" value="Genomic_DNA"/>
</dbReference>
<keyword evidence="4 7" id="KW-1133">Transmembrane helix</keyword>
<sequence>MDSTSVTRRRSSRPPTVDRNGGNQQNGPQVRIVPASNDDAASSRTGRSLASRLKIPSVLKATLCTFEPTRDFLARERTFFSWLRLSTTLMILSGALFLRLQLQDTSRTPTKPALTLLERRAIRAILRERLSNFSSNALLEPVPGTDKTASLLNTVSLDQAASTAFSPQFRDSPFPFSPNLSGPSIAYGTLFAIMSFLALSVGLYDFLRCSRCLEQFDHFGSIQCSEGFGHGPGGTSGIVVTGTPTTAQAVAGGPVVTRPTTQPESGLIDGYDAAQAVEAHSGRVVHVTQMLVATSIAFVAVIFVLDEFLK</sequence>
<evidence type="ECO:0000256" key="1">
    <source>
        <dbReference type="ARBA" id="ARBA00004651"/>
    </source>
</evidence>
<evidence type="ECO:0000256" key="2">
    <source>
        <dbReference type="ARBA" id="ARBA00022475"/>
    </source>
</evidence>
<protein>
    <recommendedName>
        <fullName evidence="8">DUF202 domain-containing protein</fullName>
    </recommendedName>
</protein>
<proteinExistence type="predicted"/>
<feature type="transmembrane region" description="Helical" evidence="7">
    <location>
        <begin position="185"/>
        <end position="207"/>
    </location>
</feature>
<keyword evidence="5 7" id="KW-0472">Membrane</keyword>
<dbReference type="AlphaFoldDB" id="A0AAN6JPU7"/>
<dbReference type="InterPro" id="IPR003807">
    <property type="entry name" value="DUF202"/>
</dbReference>
<evidence type="ECO:0000259" key="8">
    <source>
        <dbReference type="Pfam" id="PF02656"/>
    </source>
</evidence>
<evidence type="ECO:0000313" key="10">
    <source>
        <dbReference type="Proteomes" id="UP001176517"/>
    </source>
</evidence>
<reference evidence="9" key="1">
    <citation type="journal article" date="2023" name="PhytoFront">
        <title>Draft Genome Resources of Seven Strains of Tilletia horrida, Causal Agent of Kernel Smut of Rice.</title>
        <authorList>
            <person name="Khanal S."/>
            <person name="Antony Babu S."/>
            <person name="Zhou X.G."/>
        </authorList>
    </citation>
    <scope>NUCLEOTIDE SEQUENCE</scope>
    <source>
        <strain evidence="9">TX6</strain>
    </source>
</reference>
<comment type="subcellular location">
    <subcellularLocation>
        <location evidence="1">Cell membrane</location>
        <topology evidence="1">Multi-pass membrane protein</topology>
    </subcellularLocation>
</comment>
<gene>
    <name evidence="9" type="ORF">OC846_005508</name>
</gene>
<evidence type="ECO:0000256" key="4">
    <source>
        <dbReference type="ARBA" id="ARBA00022989"/>
    </source>
</evidence>
<dbReference type="Proteomes" id="UP001176517">
    <property type="component" value="Unassembled WGS sequence"/>
</dbReference>
<dbReference type="InterPro" id="IPR052053">
    <property type="entry name" value="IM_YidH-like"/>
</dbReference>
<feature type="region of interest" description="Disordered" evidence="6">
    <location>
        <begin position="1"/>
        <end position="47"/>
    </location>
</feature>
<evidence type="ECO:0000313" key="9">
    <source>
        <dbReference type="EMBL" id="KAK0545832.1"/>
    </source>
</evidence>
<dbReference type="GO" id="GO:0005886">
    <property type="term" value="C:plasma membrane"/>
    <property type="evidence" value="ECO:0007669"/>
    <property type="project" value="UniProtKB-SubCell"/>
</dbReference>
<dbReference type="Pfam" id="PF02656">
    <property type="entry name" value="DUF202"/>
    <property type="match status" value="1"/>
</dbReference>
<feature type="domain" description="DUF202" evidence="8">
    <location>
        <begin position="70"/>
        <end position="210"/>
    </location>
</feature>
<feature type="transmembrane region" description="Helical" evidence="7">
    <location>
        <begin position="82"/>
        <end position="102"/>
    </location>
</feature>
<comment type="caution">
    <text evidence="9">The sequence shown here is derived from an EMBL/GenBank/DDBJ whole genome shotgun (WGS) entry which is preliminary data.</text>
</comment>
<feature type="transmembrane region" description="Helical" evidence="7">
    <location>
        <begin position="284"/>
        <end position="305"/>
    </location>
</feature>
<evidence type="ECO:0000256" key="5">
    <source>
        <dbReference type="ARBA" id="ARBA00023136"/>
    </source>
</evidence>
<keyword evidence="10" id="KW-1185">Reference proteome</keyword>
<accession>A0AAN6JPU7</accession>
<keyword evidence="3 7" id="KW-0812">Transmembrane</keyword>
<dbReference type="PANTHER" id="PTHR34187:SF2">
    <property type="entry name" value="DUF202 DOMAIN-CONTAINING PROTEIN"/>
    <property type="match status" value="1"/>
</dbReference>
<evidence type="ECO:0000256" key="3">
    <source>
        <dbReference type="ARBA" id="ARBA00022692"/>
    </source>
</evidence>
<name>A0AAN6JPU7_9BASI</name>
<evidence type="ECO:0000256" key="6">
    <source>
        <dbReference type="SAM" id="MobiDB-lite"/>
    </source>
</evidence>
<evidence type="ECO:0000256" key="7">
    <source>
        <dbReference type="SAM" id="Phobius"/>
    </source>
</evidence>